<protein>
    <recommendedName>
        <fullName evidence="3">SUKH-4 immunity protein</fullName>
    </recommendedName>
</protein>
<proteinExistence type="predicted"/>
<keyword evidence="2" id="KW-1185">Reference proteome</keyword>
<sequence length="175" mass="19283">MKAVVEVTGGDSVVLSGRMSREEFDAALAAIDEYNRDEDAPEPFPGLPEQECLIMSGGVRLQDTGSGVVIEPGCCAGLEEWRQWLWLLDGERPWLGHSLDPGLEFRADVARLWPDAEDADGPACEIRIAEVRAHLEGVRQDLLGFLELVRRWAPHGLGEQLAAAFDEHFHISAPL</sequence>
<dbReference type="STRING" id="84724.SAMN04488564_121127"/>
<dbReference type="Proteomes" id="UP000198583">
    <property type="component" value="Unassembled WGS sequence"/>
</dbReference>
<evidence type="ECO:0000313" key="1">
    <source>
        <dbReference type="EMBL" id="SFR29803.1"/>
    </source>
</evidence>
<gene>
    <name evidence="1" type="ORF">SAMN04488564_121127</name>
</gene>
<evidence type="ECO:0000313" key="2">
    <source>
        <dbReference type="Proteomes" id="UP000198583"/>
    </source>
</evidence>
<name>A0A1I6FIN0_9PSEU</name>
<reference evidence="2" key="1">
    <citation type="submission" date="2016-10" db="EMBL/GenBank/DDBJ databases">
        <authorList>
            <person name="Varghese N."/>
            <person name="Submissions S."/>
        </authorList>
    </citation>
    <scope>NUCLEOTIDE SEQUENCE [LARGE SCALE GENOMIC DNA]</scope>
    <source>
        <strain evidence="2">DSM 44232</strain>
    </source>
</reference>
<dbReference type="AlphaFoldDB" id="A0A1I6FIN0"/>
<accession>A0A1I6FIN0</accession>
<evidence type="ECO:0008006" key="3">
    <source>
        <dbReference type="Google" id="ProtNLM"/>
    </source>
</evidence>
<dbReference type="EMBL" id="FOYL01000021">
    <property type="protein sequence ID" value="SFR29803.1"/>
    <property type="molecule type" value="Genomic_DNA"/>
</dbReference>
<organism evidence="1 2">
    <name type="scientific">Lentzea waywayandensis</name>
    <dbReference type="NCBI Taxonomy" id="84724"/>
    <lineage>
        <taxon>Bacteria</taxon>
        <taxon>Bacillati</taxon>
        <taxon>Actinomycetota</taxon>
        <taxon>Actinomycetes</taxon>
        <taxon>Pseudonocardiales</taxon>
        <taxon>Pseudonocardiaceae</taxon>
        <taxon>Lentzea</taxon>
    </lineage>
</organism>